<dbReference type="Pfam" id="PF03309">
    <property type="entry name" value="Pan_kinase"/>
    <property type="match status" value="1"/>
</dbReference>
<dbReference type="InterPro" id="IPR043129">
    <property type="entry name" value="ATPase_NBD"/>
</dbReference>
<dbReference type="PANTHER" id="PTHR34265">
    <property type="entry name" value="TYPE III PANTOTHENATE KINASE"/>
    <property type="match status" value="1"/>
</dbReference>
<dbReference type="EMBL" id="BAABJY010000001">
    <property type="protein sequence ID" value="GAA4854465.1"/>
    <property type="molecule type" value="Genomic_DNA"/>
</dbReference>
<comment type="cofactor">
    <cofactor evidence="16">
        <name>NH4(+)</name>
        <dbReference type="ChEBI" id="CHEBI:28938"/>
    </cofactor>
    <cofactor evidence="16">
        <name>K(+)</name>
        <dbReference type="ChEBI" id="CHEBI:29103"/>
    </cofactor>
    <text evidence="16">A monovalent cation. Ammonium or potassium.</text>
</comment>
<feature type="binding site" evidence="16">
    <location>
        <position position="128"/>
    </location>
    <ligand>
        <name>ATP</name>
        <dbReference type="ChEBI" id="CHEBI:30616"/>
    </ligand>
</feature>
<feature type="binding site" evidence="16">
    <location>
        <begin position="103"/>
        <end position="106"/>
    </location>
    <ligand>
        <name>substrate</name>
    </ligand>
</feature>
<evidence type="ECO:0000256" key="6">
    <source>
        <dbReference type="ARBA" id="ARBA00012102"/>
    </source>
</evidence>
<keyword evidence="12 16" id="KW-0630">Potassium</keyword>
<evidence type="ECO:0000313" key="17">
    <source>
        <dbReference type="EMBL" id="GAA4854465.1"/>
    </source>
</evidence>
<keyword evidence="10 16" id="KW-0418">Kinase</keyword>
<keyword evidence="7 16" id="KW-0963">Cytoplasm</keyword>
<evidence type="ECO:0000256" key="7">
    <source>
        <dbReference type="ARBA" id="ARBA00022490"/>
    </source>
</evidence>
<dbReference type="CDD" id="cd24015">
    <property type="entry name" value="ASKHA_NBD_PanK-III"/>
    <property type="match status" value="1"/>
</dbReference>
<keyword evidence="9 16" id="KW-0547">Nucleotide-binding</keyword>
<evidence type="ECO:0000256" key="10">
    <source>
        <dbReference type="ARBA" id="ARBA00022777"/>
    </source>
</evidence>
<evidence type="ECO:0000256" key="14">
    <source>
        <dbReference type="ARBA" id="ARBA00038036"/>
    </source>
</evidence>
<organism evidence="17 18">
    <name type="scientific">Luteimonas vadosa</name>
    <dbReference type="NCBI Taxonomy" id="1165507"/>
    <lineage>
        <taxon>Bacteria</taxon>
        <taxon>Pseudomonadati</taxon>
        <taxon>Pseudomonadota</taxon>
        <taxon>Gammaproteobacteria</taxon>
        <taxon>Lysobacterales</taxon>
        <taxon>Lysobacteraceae</taxon>
        <taxon>Luteimonas</taxon>
    </lineage>
</organism>
<dbReference type="EC" id="2.7.1.33" evidence="6 16"/>
<comment type="pathway">
    <text evidence="4 16">Cofactor biosynthesis; coenzyme A biosynthesis; CoA from (R)-pantothenate: step 1/5.</text>
</comment>
<reference evidence="18" key="1">
    <citation type="journal article" date="2019" name="Int. J. Syst. Evol. Microbiol.">
        <title>The Global Catalogue of Microorganisms (GCM) 10K type strain sequencing project: providing services to taxonomists for standard genome sequencing and annotation.</title>
        <authorList>
            <consortium name="The Broad Institute Genomics Platform"/>
            <consortium name="The Broad Institute Genome Sequencing Center for Infectious Disease"/>
            <person name="Wu L."/>
            <person name="Ma J."/>
        </authorList>
    </citation>
    <scope>NUCLEOTIDE SEQUENCE [LARGE SCALE GENOMIC DNA]</scope>
    <source>
        <strain evidence="18">JCM 18392</strain>
    </source>
</reference>
<dbReference type="PANTHER" id="PTHR34265:SF1">
    <property type="entry name" value="TYPE III PANTOTHENATE KINASE"/>
    <property type="match status" value="1"/>
</dbReference>
<comment type="similarity">
    <text evidence="14 16">Belongs to the type III pantothenate kinase family.</text>
</comment>
<proteinExistence type="inferred from homology"/>
<evidence type="ECO:0000256" key="1">
    <source>
        <dbReference type="ARBA" id="ARBA00001206"/>
    </source>
</evidence>
<comment type="subcellular location">
    <subcellularLocation>
        <location evidence="3 16">Cytoplasm</location>
    </subcellularLocation>
</comment>
<dbReference type="InterPro" id="IPR004619">
    <property type="entry name" value="Type_III_PanK"/>
</dbReference>
<sequence>MTGTDAWVFDLGNSRLKFAALEPGGWLGDMAAVPHAQGAFAAGWQSALPTRIGCAWIASVGPPGLLQQLTAALESRGGQIGMASTVPHFAGITIAYARPERLGVDRLLAMAAARARDPSPALVVGVGTALTLDLVDAEGRHRGGRIAPSPSLMREALQRRAPHLPLDGGEYVEFGIDTAAALASGCVGAAMGLVERSRREARALLGSEPRVWLHGGGVATLPEPLEGATHAPALVLEGLALWARRETGDPAPSLG</sequence>
<comment type="catalytic activity">
    <reaction evidence="1 16">
        <text>(R)-pantothenate + ATP = (R)-4'-phosphopantothenate + ADP + H(+)</text>
        <dbReference type="Rhea" id="RHEA:16373"/>
        <dbReference type="ChEBI" id="CHEBI:10986"/>
        <dbReference type="ChEBI" id="CHEBI:15378"/>
        <dbReference type="ChEBI" id="CHEBI:29032"/>
        <dbReference type="ChEBI" id="CHEBI:30616"/>
        <dbReference type="ChEBI" id="CHEBI:456216"/>
        <dbReference type="EC" id="2.7.1.33"/>
    </reaction>
</comment>
<evidence type="ECO:0000256" key="8">
    <source>
        <dbReference type="ARBA" id="ARBA00022679"/>
    </source>
</evidence>
<protein>
    <recommendedName>
        <fullName evidence="15 16">Type III pantothenate kinase</fullName>
        <ecNumber evidence="6 16">2.7.1.33</ecNumber>
    </recommendedName>
    <alternativeName>
        <fullName evidence="16">PanK-III</fullName>
    </alternativeName>
    <alternativeName>
        <fullName evidence="16">Pantothenic acid kinase</fullName>
    </alternativeName>
</protein>
<evidence type="ECO:0000313" key="18">
    <source>
        <dbReference type="Proteomes" id="UP001501323"/>
    </source>
</evidence>
<evidence type="ECO:0000256" key="13">
    <source>
        <dbReference type="ARBA" id="ARBA00022993"/>
    </source>
</evidence>
<dbReference type="NCBIfam" id="TIGR00671">
    <property type="entry name" value="baf"/>
    <property type="match status" value="1"/>
</dbReference>
<dbReference type="Proteomes" id="UP001501323">
    <property type="component" value="Unassembled WGS sequence"/>
</dbReference>
<dbReference type="SUPFAM" id="SSF53067">
    <property type="entry name" value="Actin-like ATPase domain"/>
    <property type="match status" value="2"/>
</dbReference>
<keyword evidence="8 16" id="KW-0808">Transferase</keyword>
<evidence type="ECO:0000256" key="2">
    <source>
        <dbReference type="ARBA" id="ARBA00001958"/>
    </source>
</evidence>
<comment type="function">
    <text evidence="16">Catalyzes the phosphorylation of pantothenate (Pan), the first step in CoA biosynthesis.</text>
</comment>
<feature type="binding site" evidence="16">
    <location>
        <position position="96"/>
    </location>
    <ligand>
        <name>substrate</name>
    </ligand>
</feature>
<feature type="binding site" evidence="16">
    <location>
        <position position="178"/>
    </location>
    <ligand>
        <name>substrate</name>
    </ligand>
</feature>
<evidence type="ECO:0000256" key="9">
    <source>
        <dbReference type="ARBA" id="ARBA00022741"/>
    </source>
</evidence>
<keyword evidence="13 16" id="KW-0173">Coenzyme A biosynthesis</keyword>
<name>A0ABP9DSG1_9GAMM</name>
<evidence type="ECO:0000256" key="16">
    <source>
        <dbReference type="HAMAP-Rule" id="MF_01274"/>
    </source>
</evidence>
<evidence type="ECO:0000256" key="15">
    <source>
        <dbReference type="ARBA" id="ARBA00040883"/>
    </source>
</evidence>
<dbReference type="GO" id="GO:0016301">
    <property type="term" value="F:kinase activity"/>
    <property type="evidence" value="ECO:0007669"/>
    <property type="project" value="UniProtKB-KW"/>
</dbReference>
<accession>A0ABP9DSG1</accession>
<evidence type="ECO:0000256" key="12">
    <source>
        <dbReference type="ARBA" id="ARBA00022958"/>
    </source>
</evidence>
<dbReference type="Gene3D" id="3.30.420.40">
    <property type="match status" value="2"/>
</dbReference>
<evidence type="ECO:0000256" key="11">
    <source>
        <dbReference type="ARBA" id="ARBA00022840"/>
    </source>
</evidence>
<dbReference type="HAMAP" id="MF_01274">
    <property type="entry name" value="Pantothen_kinase_3"/>
    <property type="match status" value="1"/>
</dbReference>
<evidence type="ECO:0000256" key="3">
    <source>
        <dbReference type="ARBA" id="ARBA00004496"/>
    </source>
</evidence>
<gene>
    <name evidence="16" type="primary">coaX</name>
    <name evidence="17" type="ORF">GCM10023332_02390</name>
</gene>
<keyword evidence="18" id="KW-1185">Reference proteome</keyword>
<comment type="cofactor">
    <cofactor evidence="2">
        <name>K(+)</name>
        <dbReference type="ChEBI" id="CHEBI:29103"/>
    </cofactor>
</comment>
<evidence type="ECO:0000256" key="5">
    <source>
        <dbReference type="ARBA" id="ARBA00011738"/>
    </source>
</evidence>
<comment type="subunit">
    <text evidence="5 16">Homodimer.</text>
</comment>
<feature type="binding site" evidence="16">
    <location>
        <begin position="10"/>
        <end position="17"/>
    </location>
    <ligand>
        <name>ATP</name>
        <dbReference type="ChEBI" id="CHEBI:30616"/>
    </ligand>
</feature>
<comment type="caution">
    <text evidence="17">The sequence shown here is derived from an EMBL/GenBank/DDBJ whole genome shotgun (WGS) entry which is preliminary data.</text>
</comment>
<keyword evidence="11 16" id="KW-0067">ATP-binding</keyword>
<dbReference type="RefSeq" id="WP_345293676.1">
    <property type="nucleotide sequence ID" value="NZ_BAABJY010000001.1"/>
</dbReference>
<evidence type="ECO:0000256" key="4">
    <source>
        <dbReference type="ARBA" id="ARBA00005225"/>
    </source>
</evidence>
<comment type="caution">
    <text evidence="16">Lacks conserved residue(s) required for the propagation of feature annotation.</text>
</comment>
<feature type="active site" description="Proton acceptor" evidence="16">
    <location>
        <position position="105"/>
    </location>
</feature>